<gene>
    <name evidence="1" type="ORF">NQ315_005919</name>
</gene>
<keyword evidence="2" id="KW-1185">Reference proteome</keyword>
<evidence type="ECO:0000313" key="2">
    <source>
        <dbReference type="Proteomes" id="UP001159042"/>
    </source>
</evidence>
<sequence length="135" mass="15720">MLLSGADYNKSTLLDTEDGTQTGELTRNESFKKMFIDVRQGLETANQKSCDRYNLRRRHVELLPNQLVWRKNYVLSDATKYFSQKLAPKHVGPFLVHKRISLWTYELRDLQGTAKGVWNLKDLKPAEDIYPDETT</sequence>
<evidence type="ECO:0008006" key="3">
    <source>
        <dbReference type="Google" id="ProtNLM"/>
    </source>
</evidence>
<protein>
    <recommendedName>
        <fullName evidence="3">Reverse transcriptase</fullName>
    </recommendedName>
</protein>
<accession>A0AAV8VDP5</accession>
<evidence type="ECO:0000313" key="1">
    <source>
        <dbReference type="EMBL" id="KAJ8912315.1"/>
    </source>
</evidence>
<dbReference type="Proteomes" id="UP001159042">
    <property type="component" value="Unassembled WGS sequence"/>
</dbReference>
<proteinExistence type="predicted"/>
<dbReference type="EMBL" id="JANEYG010000133">
    <property type="protein sequence ID" value="KAJ8912315.1"/>
    <property type="molecule type" value="Genomic_DNA"/>
</dbReference>
<dbReference type="AlphaFoldDB" id="A0AAV8VDP5"/>
<comment type="caution">
    <text evidence="1">The sequence shown here is derived from an EMBL/GenBank/DDBJ whole genome shotgun (WGS) entry which is preliminary data.</text>
</comment>
<organism evidence="1 2">
    <name type="scientific">Exocentrus adspersus</name>
    <dbReference type="NCBI Taxonomy" id="1586481"/>
    <lineage>
        <taxon>Eukaryota</taxon>
        <taxon>Metazoa</taxon>
        <taxon>Ecdysozoa</taxon>
        <taxon>Arthropoda</taxon>
        <taxon>Hexapoda</taxon>
        <taxon>Insecta</taxon>
        <taxon>Pterygota</taxon>
        <taxon>Neoptera</taxon>
        <taxon>Endopterygota</taxon>
        <taxon>Coleoptera</taxon>
        <taxon>Polyphaga</taxon>
        <taxon>Cucujiformia</taxon>
        <taxon>Chrysomeloidea</taxon>
        <taxon>Cerambycidae</taxon>
        <taxon>Lamiinae</taxon>
        <taxon>Acanthocinini</taxon>
        <taxon>Exocentrus</taxon>
    </lineage>
</organism>
<reference evidence="1 2" key="1">
    <citation type="journal article" date="2023" name="Insect Mol. Biol.">
        <title>Genome sequencing provides insights into the evolution of gene families encoding plant cell wall-degrading enzymes in longhorned beetles.</title>
        <authorList>
            <person name="Shin N.R."/>
            <person name="Okamura Y."/>
            <person name="Kirsch R."/>
            <person name="Pauchet Y."/>
        </authorList>
    </citation>
    <scope>NUCLEOTIDE SEQUENCE [LARGE SCALE GENOMIC DNA]</scope>
    <source>
        <strain evidence="1">EAD_L_NR</strain>
    </source>
</reference>
<name>A0AAV8VDP5_9CUCU</name>